<protein>
    <recommendedName>
        <fullName evidence="3">histidine kinase</fullName>
        <ecNumber evidence="3">2.7.13.3</ecNumber>
    </recommendedName>
</protein>
<dbReference type="InterPro" id="IPR011110">
    <property type="entry name" value="Reg_prop"/>
</dbReference>
<dbReference type="InterPro" id="IPR000700">
    <property type="entry name" value="PAS-assoc_C"/>
</dbReference>
<evidence type="ECO:0000256" key="7">
    <source>
        <dbReference type="ARBA" id="ARBA00022741"/>
    </source>
</evidence>
<dbReference type="EC" id="2.7.13.3" evidence="3"/>
<keyword evidence="11 13" id="KW-0472">Membrane</keyword>
<comment type="catalytic activity">
    <reaction evidence="1">
        <text>ATP + protein L-histidine = ADP + protein N-phospho-L-histidine.</text>
        <dbReference type="EC" id="2.7.13.3"/>
    </reaction>
</comment>
<dbReference type="EMBL" id="CP061799">
    <property type="protein sequence ID" value="QTA80083.1"/>
    <property type="molecule type" value="Genomic_DNA"/>
</dbReference>
<evidence type="ECO:0000256" key="1">
    <source>
        <dbReference type="ARBA" id="ARBA00000085"/>
    </source>
</evidence>
<dbReference type="SUPFAM" id="SSF52172">
    <property type="entry name" value="CheY-like"/>
    <property type="match status" value="1"/>
</dbReference>
<dbReference type="InterPro" id="IPR035965">
    <property type="entry name" value="PAS-like_dom_sf"/>
</dbReference>
<dbReference type="InterPro" id="IPR011006">
    <property type="entry name" value="CheY-like_superfamily"/>
</dbReference>
<dbReference type="SUPFAM" id="SSF50952">
    <property type="entry name" value="Soluble quinoprotein glucose dehydrogenase"/>
    <property type="match status" value="1"/>
</dbReference>
<keyword evidence="8 17" id="KW-0418">Kinase</keyword>
<evidence type="ECO:0000256" key="2">
    <source>
        <dbReference type="ARBA" id="ARBA00004370"/>
    </source>
</evidence>
<dbReference type="Gene3D" id="3.30.450.20">
    <property type="entry name" value="PAS domain"/>
    <property type="match status" value="1"/>
</dbReference>
<dbReference type="FunFam" id="2.60.40.10:FF:000791">
    <property type="entry name" value="Two-component system sensor histidine kinase/response regulator"/>
    <property type="match status" value="1"/>
</dbReference>
<comment type="subcellular location">
    <subcellularLocation>
        <location evidence="2">Membrane</location>
    </subcellularLocation>
</comment>
<evidence type="ECO:0000259" key="15">
    <source>
        <dbReference type="PROSITE" id="PS50110"/>
    </source>
</evidence>
<evidence type="ECO:0000313" key="18">
    <source>
        <dbReference type="Proteomes" id="UP000663720"/>
    </source>
</evidence>
<accession>A0A975GGB5</accession>
<gene>
    <name evidence="17" type="ORF">dnl_23690</name>
</gene>
<feature type="domain" description="Response regulatory" evidence="15">
    <location>
        <begin position="1251"/>
        <end position="1367"/>
    </location>
</feature>
<keyword evidence="10 13" id="KW-1133">Transmembrane helix</keyword>
<dbReference type="Pfam" id="PF07494">
    <property type="entry name" value="Reg_prop"/>
    <property type="match status" value="11"/>
</dbReference>
<evidence type="ECO:0000256" key="9">
    <source>
        <dbReference type="ARBA" id="ARBA00022840"/>
    </source>
</evidence>
<evidence type="ECO:0000256" key="12">
    <source>
        <dbReference type="PROSITE-ProRule" id="PRU00169"/>
    </source>
</evidence>
<dbReference type="GO" id="GO:0005524">
    <property type="term" value="F:ATP binding"/>
    <property type="evidence" value="ECO:0007669"/>
    <property type="project" value="UniProtKB-KW"/>
</dbReference>
<dbReference type="CDD" id="cd16922">
    <property type="entry name" value="HATPase_EvgS-ArcB-TorS-like"/>
    <property type="match status" value="1"/>
</dbReference>
<keyword evidence="6 13" id="KW-0812">Transmembrane</keyword>
<dbReference type="SMART" id="SM00448">
    <property type="entry name" value="REC"/>
    <property type="match status" value="1"/>
</dbReference>
<organism evidence="17 18">
    <name type="scientific">Desulfonema limicola</name>
    <dbReference type="NCBI Taxonomy" id="45656"/>
    <lineage>
        <taxon>Bacteria</taxon>
        <taxon>Pseudomonadati</taxon>
        <taxon>Thermodesulfobacteriota</taxon>
        <taxon>Desulfobacteria</taxon>
        <taxon>Desulfobacterales</taxon>
        <taxon>Desulfococcaceae</taxon>
        <taxon>Desulfonema</taxon>
    </lineage>
</organism>
<dbReference type="Gene3D" id="1.10.287.130">
    <property type="match status" value="1"/>
</dbReference>
<dbReference type="PANTHER" id="PTHR43547">
    <property type="entry name" value="TWO-COMPONENT HISTIDINE KINASE"/>
    <property type="match status" value="1"/>
</dbReference>
<dbReference type="PROSITE" id="PS50109">
    <property type="entry name" value="HIS_KIN"/>
    <property type="match status" value="1"/>
</dbReference>
<dbReference type="PRINTS" id="PR00344">
    <property type="entry name" value="BCTRLSENSOR"/>
</dbReference>
<dbReference type="InterPro" id="IPR001789">
    <property type="entry name" value="Sig_transdc_resp-reg_receiver"/>
</dbReference>
<dbReference type="Gene3D" id="2.130.10.10">
    <property type="entry name" value="YVTN repeat-like/Quinoprotein amine dehydrogenase"/>
    <property type="match status" value="5"/>
</dbReference>
<dbReference type="SUPFAM" id="SSF55874">
    <property type="entry name" value="ATPase domain of HSP90 chaperone/DNA topoisomerase II/histidine kinase"/>
    <property type="match status" value="1"/>
</dbReference>
<feature type="domain" description="PAC" evidence="16">
    <location>
        <begin position="939"/>
        <end position="990"/>
    </location>
</feature>
<dbReference type="InterPro" id="IPR036097">
    <property type="entry name" value="HisK_dim/P_sf"/>
</dbReference>
<evidence type="ECO:0000256" key="4">
    <source>
        <dbReference type="ARBA" id="ARBA00022553"/>
    </source>
</evidence>
<dbReference type="SUPFAM" id="SSF55785">
    <property type="entry name" value="PYP-like sensor domain (PAS domain)"/>
    <property type="match status" value="1"/>
</dbReference>
<evidence type="ECO:0000256" key="6">
    <source>
        <dbReference type="ARBA" id="ARBA00022692"/>
    </source>
</evidence>
<dbReference type="Gene3D" id="3.30.565.10">
    <property type="entry name" value="Histidine kinase-like ATPase, C-terminal domain"/>
    <property type="match status" value="1"/>
</dbReference>
<keyword evidence="9" id="KW-0067">ATP-binding</keyword>
<dbReference type="PROSITE" id="PS50110">
    <property type="entry name" value="RESPONSE_REGULATORY"/>
    <property type="match status" value="1"/>
</dbReference>
<dbReference type="InterPro" id="IPR013655">
    <property type="entry name" value="PAS_fold_3"/>
</dbReference>
<dbReference type="Pfam" id="PF08447">
    <property type="entry name" value="PAS_3"/>
    <property type="match status" value="1"/>
</dbReference>
<dbReference type="InterPro" id="IPR003661">
    <property type="entry name" value="HisK_dim/P_dom"/>
</dbReference>
<proteinExistence type="predicted"/>
<feature type="modified residue" description="4-aspartylphosphate" evidence="12">
    <location>
        <position position="1300"/>
    </location>
</feature>
<dbReference type="Gene3D" id="3.40.50.2300">
    <property type="match status" value="1"/>
</dbReference>
<dbReference type="RefSeq" id="WP_207691758.1">
    <property type="nucleotide sequence ID" value="NZ_CP061799.1"/>
</dbReference>
<dbReference type="CDD" id="cd00082">
    <property type="entry name" value="HisKA"/>
    <property type="match status" value="1"/>
</dbReference>
<dbReference type="InterPro" id="IPR004358">
    <property type="entry name" value="Sig_transdc_His_kin-like_C"/>
</dbReference>
<dbReference type="InterPro" id="IPR011041">
    <property type="entry name" value="Quinoprot_gluc/sorb_DH_b-prop"/>
</dbReference>
<evidence type="ECO:0000256" key="3">
    <source>
        <dbReference type="ARBA" id="ARBA00012438"/>
    </source>
</evidence>
<dbReference type="Gene3D" id="2.60.40.10">
    <property type="entry name" value="Immunoglobulins"/>
    <property type="match status" value="1"/>
</dbReference>
<dbReference type="InterPro" id="IPR036890">
    <property type="entry name" value="HATPase_C_sf"/>
</dbReference>
<evidence type="ECO:0000256" key="10">
    <source>
        <dbReference type="ARBA" id="ARBA00022989"/>
    </source>
</evidence>
<evidence type="ECO:0000259" key="16">
    <source>
        <dbReference type="PROSITE" id="PS50113"/>
    </source>
</evidence>
<dbReference type="KEGG" id="dli:dnl_23690"/>
<dbReference type="InterPro" id="IPR005467">
    <property type="entry name" value="His_kinase_dom"/>
</dbReference>
<dbReference type="InterPro" id="IPR011123">
    <property type="entry name" value="Y_Y_Y"/>
</dbReference>
<keyword evidence="7" id="KW-0547">Nucleotide-binding</keyword>
<dbReference type="GO" id="GO:0016020">
    <property type="term" value="C:membrane"/>
    <property type="evidence" value="ECO:0007669"/>
    <property type="project" value="UniProtKB-SubCell"/>
</dbReference>
<keyword evidence="4 12" id="KW-0597">Phosphoprotein</keyword>
<dbReference type="FunFam" id="1.10.287.130:FF:000004">
    <property type="entry name" value="Ethylene receptor 1"/>
    <property type="match status" value="1"/>
</dbReference>
<dbReference type="Pfam" id="PF00512">
    <property type="entry name" value="HisKA"/>
    <property type="match status" value="1"/>
</dbReference>
<evidence type="ECO:0000256" key="8">
    <source>
        <dbReference type="ARBA" id="ARBA00022777"/>
    </source>
</evidence>
<dbReference type="GO" id="GO:0000155">
    <property type="term" value="F:phosphorelay sensor kinase activity"/>
    <property type="evidence" value="ECO:0007669"/>
    <property type="project" value="InterPro"/>
</dbReference>
<evidence type="ECO:0000259" key="14">
    <source>
        <dbReference type="PROSITE" id="PS50109"/>
    </source>
</evidence>
<dbReference type="Pfam" id="PF02518">
    <property type="entry name" value="HATPase_c"/>
    <property type="match status" value="1"/>
</dbReference>
<reference evidence="17" key="1">
    <citation type="journal article" date="2021" name="Microb. Physiol.">
        <title>Proteogenomic Insights into the Physiology of Marine, Sulfate-Reducing, Filamentous Desulfonema limicola and Desulfonema magnum.</title>
        <authorList>
            <person name="Schnaars V."/>
            <person name="Wohlbrand L."/>
            <person name="Scheve S."/>
            <person name="Hinrichs C."/>
            <person name="Reinhardt R."/>
            <person name="Rabus R."/>
        </authorList>
    </citation>
    <scope>NUCLEOTIDE SEQUENCE</scope>
    <source>
        <strain evidence="17">5ac10</strain>
    </source>
</reference>
<dbReference type="SMART" id="SM00388">
    <property type="entry name" value="HisKA"/>
    <property type="match status" value="1"/>
</dbReference>
<dbReference type="SUPFAM" id="SSF47384">
    <property type="entry name" value="Homodimeric domain of signal transducing histidine kinase"/>
    <property type="match status" value="1"/>
</dbReference>
<dbReference type="InterPro" id="IPR003594">
    <property type="entry name" value="HATPase_dom"/>
</dbReference>
<evidence type="ECO:0000313" key="17">
    <source>
        <dbReference type="EMBL" id="QTA80083.1"/>
    </source>
</evidence>
<evidence type="ECO:0000256" key="11">
    <source>
        <dbReference type="ARBA" id="ARBA00023136"/>
    </source>
</evidence>
<name>A0A975GGB5_9BACT</name>
<dbReference type="SUPFAM" id="SSF63829">
    <property type="entry name" value="Calcium-dependent phosphotriesterase"/>
    <property type="match status" value="3"/>
</dbReference>
<dbReference type="InterPro" id="IPR013783">
    <property type="entry name" value="Ig-like_fold"/>
</dbReference>
<dbReference type="SMART" id="SM00387">
    <property type="entry name" value="HATPase_c"/>
    <property type="match status" value="1"/>
</dbReference>
<dbReference type="Pfam" id="PF00072">
    <property type="entry name" value="Response_reg"/>
    <property type="match status" value="1"/>
</dbReference>
<evidence type="ECO:0000256" key="13">
    <source>
        <dbReference type="SAM" id="Phobius"/>
    </source>
</evidence>
<dbReference type="InterPro" id="IPR015943">
    <property type="entry name" value="WD40/YVTN_repeat-like_dom_sf"/>
</dbReference>
<dbReference type="FunFam" id="3.30.565.10:FF:000010">
    <property type="entry name" value="Sensor histidine kinase RcsC"/>
    <property type="match status" value="1"/>
</dbReference>
<feature type="transmembrane region" description="Helical" evidence="13">
    <location>
        <begin position="805"/>
        <end position="825"/>
    </location>
</feature>
<keyword evidence="5" id="KW-0808">Transferase</keyword>
<keyword evidence="18" id="KW-1185">Reference proteome</keyword>
<dbReference type="Proteomes" id="UP000663720">
    <property type="component" value="Chromosome"/>
</dbReference>
<dbReference type="Pfam" id="PF07495">
    <property type="entry name" value="Y_Y_Y"/>
    <property type="match status" value="1"/>
</dbReference>
<sequence length="1457" mass="165402">MNNILKILVLMVIINLSALVQTVFSDNNALRFDHLTPDDGLSAQYISVIFQDRQGFIWIATSDGLDRYDGYNFISFRHDPENPNSLSSSGVNTIWQDNTGILWFGTLNGLTRFDPQSGNFKRYLNDNTNRIRALCQDSKGFLWLGTRDKGLYRFDPETETFTLYQFDPGNQGSLRSNTVEAVYEDKNKTLWVGTYGGLERFVPETQTFIHYRNDPQDPHSLIHNSVLSIFEDRTGVLWIGTDGGLDVFVPESETFTHLRHDAADTETISSNSIRFIREDSSGILWIGTFGGGLNRFDQKTGRFEHFRKSPANPHSLPDDSPISFCEDRTGGLWFGTMAYGIGRIMGWSKKFTLYRHIEGNTESLGGNPVNTILEDTRGEFWFGMTGSGLDRYDPKSGRYVHYMPEKNNTGSLSHVNVFSVIEDSRGLIWISTFGGGLNCFNPVTRTFTRYQYDKDNPDSISSNALLAIVEDRENRLWIGSWEGGLNRFDPDTGIFTRYGHKDNDPNNLGDNRVISLCADRTGTIWIGLAGAGLAKYVPETDSFIHYKHSDNDPESLSHSVVTHIFEDRSGTLWTGTTGGGFNRFDRQTEKFRSYTKKDGLPDNTVYGIIEDDRGLLWLSTNKGLSCFDPKNETFQNYDMGDGLQGMAFKMGACFKSSSGELWFGGNNGLNRFHPDNIKRNPHIPPVVLTDFKVSGRSVYPGKDSPLKMPIHRVKEITLSPAQSKFSFEFAALDYNYPKKNRYAYMMEGFDKDWIYTDSTRRFATYTNLSPGKYTFRVKGSNNDGVWNEDGTWVNIIILPPWWKTWWFITFLLLMLVFLLFGGYRLRVNALETRSRVLAKQVADRTHALTQEISERRAVEENLRKSQYLLTETGRMAKVGGWEFDIETLHQTWTEEVYRIHEVDMDFIPDVNKGIDFYAPESRPIIKKAVRLAVAHGKPFDLKLQIITARGNLKWVHVVGKGHESNGRIVRVSGTFQDITDSMLAQQEILKSKEAAEAANRAKSVFLANMSHELRTPLNGILGYVQILQNDTSASPRQQYGLKVIEQSGKHLFSLINDVLDLAKIESGKIELYETEFYLSDFIKSAGNIIRIRAEQKVIKFCTDISDGLPERVRADERRLRQVLLNLLGNAVKFTDKGRVMLRIFPVEDKKSNIRFEVEDTGIGISHKDFEKILDPFQQAGDIKHKAEGTGLGLAISRNLVKLMGGTLEAESKPGFGSRFWFELELHEVQRETGKTAETSRQIDGIKGPAKKILIVDDNLENRAVFRDLLMSLGFETEEAEDGSEGLSKAIEFQPDAVITDLIMPKTDGFELIQNLKHQPGLKNTLVIAASASVYEDDHRKSMEAGADAFLPKPIEADRLFDLLRQFLGIEWQYRKSPDETLETDRADIILPKTEILEKLLEIIETGDVEEFMDQIKELARSDKTFVSFAQRFQKLANGFKLNEIRGLIKEYLNSESR</sequence>
<dbReference type="PROSITE" id="PS50113">
    <property type="entry name" value="PAC"/>
    <property type="match status" value="1"/>
</dbReference>
<evidence type="ECO:0000256" key="5">
    <source>
        <dbReference type="ARBA" id="ARBA00022679"/>
    </source>
</evidence>
<dbReference type="PANTHER" id="PTHR43547:SF2">
    <property type="entry name" value="HYBRID SIGNAL TRANSDUCTION HISTIDINE KINASE C"/>
    <property type="match status" value="1"/>
</dbReference>
<feature type="domain" description="Histidine kinase" evidence="14">
    <location>
        <begin position="1008"/>
        <end position="1227"/>
    </location>
</feature>